<reference evidence="1" key="2">
    <citation type="submission" date="2018-03" db="EMBL/GenBank/DDBJ databases">
        <title>The Triticum urartu genome reveals the dynamic nature of wheat genome evolution.</title>
        <authorList>
            <person name="Ling H."/>
            <person name="Ma B."/>
            <person name="Shi X."/>
            <person name="Liu H."/>
            <person name="Dong L."/>
            <person name="Sun H."/>
            <person name="Cao Y."/>
            <person name="Gao Q."/>
            <person name="Zheng S."/>
            <person name="Li Y."/>
            <person name="Yu Y."/>
            <person name="Du H."/>
            <person name="Qi M."/>
            <person name="Li Y."/>
            <person name="Yu H."/>
            <person name="Cui Y."/>
            <person name="Wang N."/>
            <person name="Chen C."/>
            <person name="Wu H."/>
            <person name="Zhao Y."/>
            <person name="Zhang J."/>
            <person name="Li Y."/>
            <person name="Zhou W."/>
            <person name="Zhang B."/>
            <person name="Hu W."/>
            <person name="Eijk M."/>
            <person name="Tang J."/>
            <person name="Witsenboer H."/>
            <person name="Zhao S."/>
            <person name="Li Z."/>
            <person name="Zhang A."/>
            <person name="Wang D."/>
            <person name="Liang C."/>
        </authorList>
    </citation>
    <scope>NUCLEOTIDE SEQUENCE [LARGE SCALE GENOMIC DNA]</scope>
    <source>
        <strain evidence="1">cv. G1812</strain>
    </source>
</reference>
<reference evidence="2" key="1">
    <citation type="journal article" date="2013" name="Nature">
        <title>Draft genome of the wheat A-genome progenitor Triticum urartu.</title>
        <authorList>
            <person name="Ling H.Q."/>
            <person name="Zhao S."/>
            <person name="Liu D."/>
            <person name="Wang J."/>
            <person name="Sun H."/>
            <person name="Zhang C."/>
            <person name="Fan H."/>
            <person name="Li D."/>
            <person name="Dong L."/>
            <person name="Tao Y."/>
            <person name="Gao C."/>
            <person name="Wu H."/>
            <person name="Li Y."/>
            <person name="Cui Y."/>
            <person name="Guo X."/>
            <person name="Zheng S."/>
            <person name="Wang B."/>
            <person name="Yu K."/>
            <person name="Liang Q."/>
            <person name="Yang W."/>
            <person name="Lou X."/>
            <person name="Chen J."/>
            <person name="Feng M."/>
            <person name="Jian J."/>
            <person name="Zhang X."/>
            <person name="Luo G."/>
            <person name="Jiang Y."/>
            <person name="Liu J."/>
            <person name="Wang Z."/>
            <person name="Sha Y."/>
            <person name="Zhang B."/>
            <person name="Wu H."/>
            <person name="Tang D."/>
            <person name="Shen Q."/>
            <person name="Xue P."/>
            <person name="Zou S."/>
            <person name="Wang X."/>
            <person name="Liu X."/>
            <person name="Wang F."/>
            <person name="Yang Y."/>
            <person name="An X."/>
            <person name="Dong Z."/>
            <person name="Zhang K."/>
            <person name="Zhang X."/>
            <person name="Luo M.C."/>
            <person name="Dvorak J."/>
            <person name="Tong Y."/>
            <person name="Wang J."/>
            <person name="Yang H."/>
            <person name="Li Z."/>
            <person name="Wang D."/>
            <person name="Zhang A."/>
            <person name="Wang J."/>
        </authorList>
    </citation>
    <scope>NUCLEOTIDE SEQUENCE</scope>
    <source>
        <strain evidence="2">cv. G1812</strain>
    </source>
</reference>
<dbReference type="Gramene" id="TuG1812G0600000738.01.T02">
    <property type="protein sequence ID" value="TuG1812G0600000738.01.T02.cds460506"/>
    <property type="gene ID" value="TuG1812G0600000738.01"/>
</dbReference>
<dbReference type="EnsemblPlants" id="TuG1812G0600000738.01.T04">
    <property type="protein sequence ID" value="TuG1812G0600000738.01.T04.cds460505"/>
    <property type="gene ID" value="TuG1812G0600000738.01"/>
</dbReference>
<evidence type="ECO:0000313" key="1">
    <source>
        <dbReference type="EnsemblPlants" id="TuG1812G0600000738.01.T02.cds460506"/>
    </source>
</evidence>
<dbReference type="EnsemblPlants" id="TuG1812G0600000738.01.T03">
    <property type="protein sequence ID" value="TuG1812G0600000738.01.T03.cds460505"/>
    <property type="gene ID" value="TuG1812G0600000738.01"/>
</dbReference>
<dbReference type="Gramene" id="TuG1812G0600000738.01.T03">
    <property type="protein sequence ID" value="TuG1812G0600000738.01.T03.cds460505"/>
    <property type="gene ID" value="TuG1812G0600000738.01"/>
</dbReference>
<name>A0A8R7QMS1_TRIUA</name>
<organism evidence="1 2">
    <name type="scientific">Triticum urartu</name>
    <name type="common">Red wild einkorn</name>
    <name type="synonym">Crithodium urartu</name>
    <dbReference type="NCBI Taxonomy" id="4572"/>
    <lineage>
        <taxon>Eukaryota</taxon>
        <taxon>Viridiplantae</taxon>
        <taxon>Streptophyta</taxon>
        <taxon>Embryophyta</taxon>
        <taxon>Tracheophyta</taxon>
        <taxon>Spermatophyta</taxon>
        <taxon>Magnoliopsida</taxon>
        <taxon>Liliopsida</taxon>
        <taxon>Poales</taxon>
        <taxon>Poaceae</taxon>
        <taxon>BOP clade</taxon>
        <taxon>Pooideae</taxon>
        <taxon>Triticodae</taxon>
        <taxon>Triticeae</taxon>
        <taxon>Triticinae</taxon>
        <taxon>Triticum</taxon>
    </lineage>
</organism>
<dbReference type="EnsemblPlants" id="TuG1812G0600000738.01.T05">
    <property type="protein sequence ID" value="TuG1812G0600000738.01.T05.cds460508"/>
    <property type="gene ID" value="TuG1812G0600000738.01"/>
</dbReference>
<protein>
    <submittedName>
        <fullName evidence="1">Uncharacterized protein</fullName>
    </submittedName>
</protein>
<evidence type="ECO:0000313" key="2">
    <source>
        <dbReference type="Proteomes" id="UP000015106"/>
    </source>
</evidence>
<dbReference type="AlphaFoldDB" id="A0A8R7QMS1"/>
<reference evidence="1" key="3">
    <citation type="submission" date="2022-06" db="UniProtKB">
        <authorList>
            <consortium name="EnsemblPlants"/>
        </authorList>
    </citation>
    <scope>IDENTIFICATION</scope>
</reference>
<accession>A0A8R7QMS1</accession>
<proteinExistence type="predicted"/>
<dbReference type="Proteomes" id="UP000015106">
    <property type="component" value="Chromosome 6"/>
</dbReference>
<dbReference type="EnsemblPlants" id="TuG1812G0600000738.01.T02">
    <property type="protein sequence ID" value="TuG1812G0600000738.01.T02.cds460506"/>
    <property type="gene ID" value="TuG1812G0600000738.01"/>
</dbReference>
<dbReference type="Gramene" id="TuG1812G0600000738.01.T04">
    <property type="protein sequence ID" value="TuG1812G0600000738.01.T04.cds460505"/>
    <property type="gene ID" value="TuG1812G0600000738.01"/>
</dbReference>
<dbReference type="Gramene" id="TuG1812G0600000738.01.T05">
    <property type="protein sequence ID" value="TuG1812G0600000738.01.T05.cds460508"/>
    <property type="gene ID" value="TuG1812G0600000738.01"/>
</dbReference>
<keyword evidence="2" id="KW-1185">Reference proteome</keyword>
<sequence length="105" mass="12017">MEITQKKRTEMLSLCNSITVSSVTKNSRPSQIDSRIPLAKVSLELSILATWNMETQLLLLLFGIWTYLSEREMGTDKFGEMGTDKFSEGWLRVNYCDQVGNKCFL</sequence>